<reference evidence="1" key="1">
    <citation type="journal article" date="2007" name="Science">
        <title>Draft genome of the filarial nematode parasite Brugia malayi.</title>
        <authorList>
            <person name="Ghedin E."/>
            <person name="Wang S."/>
            <person name="Spiro D."/>
            <person name="Caler E."/>
            <person name="Zhao Q."/>
            <person name="Crabtree J."/>
            <person name="Allen J.E."/>
            <person name="Delcher A.L."/>
            <person name="Guiliano D.B."/>
            <person name="Miranda-Saavedra D."/>
            <person name="Angiuoli S.V."/>
            <person name="Creasy T."/>
            <person name="Amedeo P."/>
            <person name="Haas B."/>
            <person name="El-Sayed N.M."/>
            <person name="Wortman J.R."/>
            <person name="Feldblyum T."/>
            <person name="Tallon L."/>
            <person name="Schatz M."/>
            <person name="Shumway M."/>
            <person name="Koo H."/>
            <person name="Salzberg S.L."/>
            <person name="Schobel S."/>
            <person name="Pertea M."/>
            <person name="Pop M."/>
            <person name="White O."/>
            <person name="Barton G.J."/>
            <person name="Carlow C.K."/>
            <person name="Crawford M.J."/>
            <person name="Daub J."/>
            <person name="Dimmic M.W."/>
            <person name="Estes C.F."/>
            <person name="Foster J.M."/>
            <person name="Ganatra M."/>
            <person name="Gregory W.F."/>
            <person name="Johnson N.M."/>
            <person name="Jin J."/>
            <person name="Komuniecki R."/>
            <person name="Korf I."/>
            <person name="Kumar S."/>
            <person name="Laney S."/>
            <person name="Li B.W."/>
            <person name="Li W."/>
            <person name="Lindblom T.H."/>
            <person name="Lustigman S."/>
            <person name="Ma D."/>
            <person name="Maina C.V."/>
            <person name="Martin D.M."/>
            <person name="McCarter J.P."/>
            <person name="McReynolds L."/>
            <person name="Mitreva M."/>
            <person name="Nutman T.B."/>
            <person name="Parkinson J."/>
            <person name="Peregrin-Alvarez J.M."/>
            <person name="Poole C."/>
            <person name="Ren Q."/>
            <person name="Saunders L."/>
            <person name="Sluder A.E."/>
            <person name="Smith K."/>
            <person name="Stanke M."/>
            <person name="Unnasch T.R."/>
            <person name="Ware J."/>
            <person name="Wei A.D."/>
            <person name="Weil G."/>
            <person name="Williams D.J."/>
            <person name="Zhang Y."/>
            <person name="Williams S.A."/>
            <person name="Fraser-Liggett C."/>
            <person name="Slatko B."/>
            <person name="Blaxter M.L."/>
            <person name="Scott A.L."/>
        </authorList>
    </citation>
    <scope>NUCLEOTIDE SEQUENCE</scope>
    <source>
        <strain evidence="1">FR3</strain>
    </source>
</reference>
<gene>
    <name evidence="1" type="primary">Bm1269</name>
    <name evidence="1" type="ORF">BM_Bm1269</name>
</gene>
<evidence type="ECO:0000313" key="1">
    <source>
        <dbReference type="EMBL" id="CDP94678.1"/>
    </source>
</evidence>
<reference evidence="1" key="2">
    <citation type="submission" date="2012-12" db="EMBL/GenBank/DDBJ databases">
        <authorList>
            <consortium name="WormBase Consortium"/>
            <person name="Ghedin E."/>
            <person name="Paulini M."/>
        </authorList>
    </citation>
    <scope>NUCLEOTIDE SEQUENCE</scope>
    <source>
        <strain evidence="1">FR3</strain>
    </source>
</reference>
<dbReference type="AlphaFoldDB" id="A0A1I9G1I0"/>
<accession>A0A1I9G1I0</accession>
<name>A0A1I9G1I0_BRUMA</name>
<organism evidence="1">
    <name type="scientific">Brugia malayi</name>
    <name type="common">Filarial nematode worm</name>
    <dbReference type="NCBI Taxonomy" id="6279"/>
    <lineage>
        <taxon>Eukaryota</taxon>
        <taxon>Metazoa</taxon>
        <taxon>Ecdysozoa</taxon>
        <taxon>Nematoda</taxon>
        <taxon>Chromadorea</taxon>
        <taxon>Rhabditida</taxon>
        <taxon>Spirurina</taxon>
        <taxon>Spiruromorpha</taxon>
        <taxon>Filarioidea</taxon>
        <taxon>Onchocercidae</taxon>
        <taxon>Brugia</taxon>
    </lineage>
</organism>
<proteinExistence type="predicted"/>
<dbReference type="EMBL" id="LN856931">
    <property type="protein sequence ID" value="CDP94678.1"/>
    <property type="molecule type" value="Genomic_DNA"/>
</dbReference>
<sequence length="53" mass="6421">MNSRPRSRFGATRGTVADERVRIWKKNKSDRKWIWKTEPFVTLAIYGWHKLMD</sequence>
<protein>
    <submittedName>
        <fullName evidence="1">Bm1269, isoform b</fullName>
    </submittedName>
</protein>